<dbReference type="PANTHER" id="PTHR43353">
    <property type="entry name" value="SUCCINATE-SEMIALDEHYDE DEHYDROGENASE, MITOCHONDRIAL"/>
    <property type="match status" value="1"/>
</dbReference>
<dbReference type="GO" id="GO:0009450">
    <property type="term" value="P:gamma-aminobutyric acid catabolic process"/>
    <property type="evidence" value="ECO:0007669"/>
    <property type="project" value="TreeGrafter"/>
</dbReference>
<accession>A0A242A691</accession>
<comment type="similarity">
    <text evidence="1">Belongs to the aldehyde dehydrogenase family.</text>
</comment>
<evidence type="ECO:0000313" key="5">
    <source>
        <dbReference type="Proteomes" id="UP000195043"/>
    </source>
</evidence>
<dbReference type="GO" id="GO:0004777">
    <property type="term" value="F:succinate-semialdehyde dehydrogenase (NAD+) activity"/>
    <property type="evidence" value="ECO:0007669"/>
    <property type="project" value="TreeGrafter"/>
</dbReference>
<organism evidence="4 5">
    <name type="scientific">Candidatus Enterococcus testudinis</name>
    <dbReference type="NCBI Taxonomy" id="1834191"/>
    <lineage>
        <taxon>Bacteria</taxon>
        <taxon>Bacillati</taxon>
        <taxon>Bacillota</taxon>
        <taxon>Bacilli</taxon>
        <taxon>Lactobacillales</taxon>
        <taxon>Enterococcaceae</taxon>
        <taxon>Enterococcus</taxon>
    </lineage>
</organism>
<dbReference type="CDD" id="cd07103">
    <property type="entry name" value="ALDH_F5_SSADH_GabD"/>
    <property type="match status" value="1"/>
</dbReference>
<dbReference type="SUPFAM" id="SSF53720">
    <property type="entry name" value="ALDH-like"/>
    <property type="match status" value="1"/>
</dbReference>
<dbReference type="Proteomes" id="UP000195043">
    <property type="component" value="Unassembled WGS sequence"/>
</dbReference>
<protein>
    <recommendedName>
        <fullName evidence="3">Aldehyde dehydrogenase domain-containing protein</fullName>
    </recommendedName>
</protein>
<dbReference type="InterPro" id="IPR016163">
    <property type="entry name" value="Ald_DH_C"/>
</dbReference>
<evidence type="ECO:0000259" key="3">
    <source>
        <dbReference type="Pfam" id="PF00171"/>
    </source>
</evidence>
<reference evidence="4 5" key="1">
    <citation type="submission" date="2017-05" db="EMBL/GenBank/DDBJ databases">
        <title>The Genome Sequence of Enterococcus sp. 8G7_MSG3316.</title>
        <authorList>
            <consortium name="The Broad Institute Genomics Platform"/>
            <consortium name="The Broad Institute Genomic Center for Infectious Diseases"/>
            <person name="Earl A."/>
            <person name="Manson A."/>
            <person name="Schwartman J."/>
            <person name="Gilmore M."/>
            <person name="Abouelleil A."/>
            <person name="Cao P."/>
            <person name="Chapman S."/>
            <person name="Cusick C."/>
            <person name="Shea T."/>
            <person name="Young S."/>
            <person name="Neafsey D."/>
            <person name="Nusbaum C."/>
            <person name="Birren B."/>
        </authorList>
    </citation>
    <scope>NUCLEOTIDE SEQUENCE [LARGE SCALE GENOMIC DNA]</scope>
    <source>
        <strain evidence="4 5">8G7_MSG3316</strain>
    </source>
</reference>
<dbReference type="FunFam" id="3.40.605.10:FF:000005">
    <property type="entry name" value="Succinate-semialdehyde dehydrogenase I"/>
    <property type="match status" value="1"/>
</dbReference>
<dbReference type="InterPro" id="IPR015590">
    <property type="entry name" value="Aldehyde_DH_dom"/>
</dbReference>
<dbReference type="RefSeq" id="WP_086274497.1">
    <property type="nucleotide sequence ID" value="NZ_NGKU01000001.1"/>
</dbReference>
<dbReference type="FunFam" id="3.40.309.10:FF:000004">
    <property type="entry name" value="Succinate-semialdehyde dehydrogenase I"/>
    <property type="match status" value="1"/>
</dbReference>
<keyword evidence="2" id="KW-0560">Oxidoreductase</keyword>
<gene>
    <name evidence="4" type="ORF">A5886_001633</name>
</gene>
<dbReference type="Gene3D" id="3.40.309.10">
    <property type="entry name" value="Aldehyde Dehydrogenase, Chain A, domain 2"/>
    <property type="match status" value="1"/>
</dbReference>
<dbReference type="OrthoDB" id="9762913at2"/>
<dbReference type="Gene3D" id="3.40.605.10">
    <property type="entry name" value="Aldehyde Dehydrogenase, Chain A, domain 1"/>
    <property type="match status" value="1"/>
</dbReference>
<evidence type="ECO:0000256" key="1">
    <source>
        <dbReference type="ARBA" id="ARBA00009986"/>
    </source>
</evidence>
<proteinExistence type="inferred from homology"/>
<dbReference type="AlphaFoldDB" id="A0A242A691"/>
<dbReference type="EMBL" id="NGKU01000001">
    <property type="protein sequence ID" value="OTN76556.1"/>
    <property type="molecule type" value="Genomic_DNA"/>
</dbReference>
<dbReference type="PANTHER" id="PTHR43353:SF5">
    <property type="entry name" value="SUCCINATE-SEMIALDEHYDE DEHYDROGENASE, MITOCHONDRIAL"/>
    <property type="match status" value="1"/>
</dbReference>
<feature type="domain" description="Aldehyde dehydrogenase" evidence="3">
    <location>
        <begin position="18"/>
        <end position="478"/>
    </location>
</feature>
<dbReference type="InterPro" id="IPR016162">
    <property type="entry name" value="Ald_DH_N"/>
</dbReference>
<dbReference type="InterPro" id="IPR050740">
    <property type="entry name" value="Aldehyde_DH_Superfamily"/>
</dbReference>
<sequence>MNRQLPEVPTKLLINGKWIEGSQEAVAVIDPATNEELVKVSQGSTKETKDAIDAAAKAFATWSRISPKERADHMNKIADLMAEESDRLALIMSLEQGKPVKEAAAEIQSNVENFRWNAAEAQRVYGEVIPAPEENHWLVRKEAIGVVGAITPWNFPSNMIARKIAPAIAVGCTLVMKPSKETPLSALALGDIFQRAGLPDGVVNILLGSSAEIGKELTENEIVKKITFTGSTEVGMKLYEQAAPTLKKVSMELGGHAPFIVFSDADISLAVDKLIAAKFRNNGQVCTSPNRIFVEASIKETFTTRLLEKMQEVTVGFGTDDPTVGPMINEAGVDKVVDQLADATKKGATILVGGHKMTEAPYAKGNFFEPTVIDGITPDMDMYYDETFGPVIPLIVFDDREAVVEAANDTVFGLASYFFSTNLQTISNTAQKLQYGMVGVNDIAISNPAAPFGGVKHSGFGRENGKYGPEEYVTVKFIAIDAQ</sequence>
<comment type="caution">
    <text evidence="4">The sequence shown here is derived from an EMBL/GenBank/DDBJ whole genome shotgun (WGS) entry which is preliminary data.</text>
</comment>
<evidence type="ECO:0000256" key="2">
    <source>
        <dbReference type="ARBA" id="ARBA00023002"/>
    </source>
</evidence>
<name>A0A242A691_9ENTE</name>
<keyword evidence="5" id="KW-1185">Reference proteome</keyword>
<dbReference type="STRING" id="1834191.A5886_001633"/>
<dbReference type="InterPro" id="IPR016161">
    <property type="entry name" value="Ald_DH/histidinol_DH"/>
</dbReference>
<evidence type="ECO:0000313" key="4">
    <source>
        <dbReference type="EMBL" id="OTN76556.1"/>
    </source>
</evidence>
<dbReference type="Pfam" id="PF00171">
    <property type="entry name" value="Aldedh"/>
    <property type="match status" value="1"/>
</dbReference>